<proteinExistence type="predicted"/>
<keyword evidence="2" id="KW-1185">Reference proteome</keyword>
<evidence type="ECO:0008006" key="3">
    <source>
        <dbReference type="Google" id="ProtNLM"/>
    </source>
</evidence>
<evidence type="ECO:0000313" key="2">
    <source>
        <dbReference type="Proteomes" id="UP001158050"/>
    </source>
</evidence>
<reference evidence="1 2" key="1">
    <citation type="submission" date="2017-05" db="EMBL/GenBank/DDBJ databases">
        <authorList>
            <person name="Varghese N."/>
            <person name="Submissions S."/>
        </authorList>
    </citation>
    <scope>NUCLEOTIDE SEQUENCE [LARGE SCALE GENOMIC DNA]</scope>
    <source>
        <strain evidence="1 2">DSM 18015</strain>
    </source>
</reference>
<dbReference type="RefSeq" id="WP_283417417.1">
    <property type="nucleotide sequence ID" value="NZ_FXUO01000007.1"/>
</dbReference>
<protein>
    <recommendedName>
        <fullName evidence="3">PKD domain-containing protein</fullName>
    </recommendedName>
</protein>
<dbReference type="EMBL" id="FXUO01000007">
    <property type="protein sequence ID" value="SMP95292.1"/>
    <property type="molecule type" value="Genomic_DNA"/>
</dbReference>
<dbReference type="Proteomes" id="UP001158050">
    <property type="component" value="Unassembled WGS sequence"/>
</dbReference>
<accession>A0ABY1R4D3</accession>
<sequence>MKIKLYFLLFLVIFQQIFAQSDYYWINGAGDWSDLNHWRIGSSTGPQATIIPSRYDNVFITNSSGFTATMGIISGSSPICKNFTVQDGFTGNFRLTTGISIYGNVQWRKGAYLSENTGMTLMYDNTQITPNLIDIPSDIYWINNTSYDDYGGWGYTKSAYVYLTGNGKWKLINDLGGDHFDMALTIQDNASLDTNSKNITVKNFNYNSSTVSDFGNIVINTTFANINDKVNLSNSIINNTTHSYYNNYNINSPGLTFTKQQTVKKITSSANMYKPVISSTIGVLSVDEMVMNSNATFSGLISVNNLNLNNLIYSLDNTNINYYLQINQSFTANVSCKGISPSLGISNSGYTYKGKIIAPAGVAMDFPNYSFTNINAGGGANYTAATDGGGNIGNITYNNYTSHTYYWIGGAGNWFDPSHWSLTSGGTPANCVPMRWDDVFFDQNSGTGLIVSASNGQNTEFRDMKWLNVPGIPQWNVYTATSYGSVYLQKNMQINTTNTSFNFSGTSSSANYYISFEGNTMAYITVNGVGNYYLVAPNTAGDYHLKSIGAFNFSSNGAANLFADNSKINVQQMTLGGNSVSISNSDITATNITISSIQAINAQNTTARVGGVTVNSDTNNHFIDSIIFNGTGNVGVRGKISANTMQVVSGTDFLLNGYNTSNSTISTKSFIHSGTGGIIFGNYGYSPSFSVTDVFLFNRNACSSMQNMSGISSAQKGKLVLGSNVNGNGIVQLNRLNITNITASGATVLADNSIDNGNNTGITFTAPTGKNLYWVGGAGNWEDPAHWSVVSGSTDPANRCGPPTIYDNVFFDANSGLVTGSNIILNNYARVNDMTWTVPAPATGIMYMNSFSMTINGNLSLQSNFSVSGNFGDTYKYWYFTNLGKPAGALKTINMSGVNGISNLDFTGNATWAVTGTMKSDYSIRQNTGATLDFTNVTAQSLLMNFSGEKLILNNSTINVNSVSVNTVQPIQDVNSVINITPIYYQYLESSFNARNHYIEKINIKSTYQDNSSYPGYYAIFSFPQGTINELNILPYSSSNAYTGPGFRTLHIASLNKVNTLNISGKNTVSLGSNIYVQQKMNILGECSSDKLAIISSDATSKQIVIPSYNATDFKITNSYLKGLSSSGGQTYEVSGSIDAGNNTGFNFNAVPAGRDLYWIGGQGDFDDAQHWSLTSGGTPIVDCFPPRATDNVFFDVNSGFTAAQNRIYISGNRNVKNMTFDNAPNKPILHFGTDPYRVYLLSIYGNLTLQSDATVSVPSGSTVPFNIIMQQSSTPGITRYIDAKGVSTLISIAATQDYFELQSAYNGGLAGTNVKGFKTNNNSLTTLSSSKFELIYPQNIAPVLNFGQSVINSPIFTIDSYNNYPVTINAVDSKITTGNFYVRVTNVNNFGDVTITTAGTLNGGTPVHNFNKVTFLGSGTLSSKGNYKTLYFNPGTYTIASGQTITENLFMTGTSCNRINVSRTAASGQTIINLDPAAAYTMFYASVKDMNFSRPVSAYGNSQDLGNTTNLTIVPTNVQAVGFGGNKTLCSSEFPKTYDAAALYGTDPNASYTWTKIGAPNAGVISTSPTVTFTQPGNYSVKVVYAQDGCNITENFTISSVASAVDNTSTTVISALVQATGDVVVTFKGSLTNQTYIFTYSINNGPDMEITSNANGVATLNQPRNVVGAFVYHLKGIRFVTGMACPVAIAKDIVVNINPDCTTPGVVQLYGSELRGCTANSGAKRLAELSSITIANQPIDVNVTQLIPGIGIVIKEGTDIFLLRNKEALPEALTLPANKPYIQGAVIYHNDHFYEGIDNGKWIRIDNE</sequence>
<name>A0ABY1R4D3_9FLAO</name>
<gene>
    <name evidence="1" type="ORF">SAMN05421679_1073</name>
</gene>
<evidence type="ECO:0000313" key="1">
    <source>
        <dbReference type="EMBL" id="SMP95292.1"/>
    </source>
</evidence>
<organism evidence="1 2">
    <name type="scientific">Epilithonimonas pallida</name>
    <dbReference type="NCBI Taxonomy" id="373671"/>
    <lineage>
        <taxon>Bacteria</taxon>
        <taxon>Pseudomonadati</taxon>
        <taxon>Bacteroidota</taxon>
        <taxon>Flavobacteriia</taxon>
        <taxon>Flavobacteriales</taxon>
        <taxon>Weeksellaceae</taxon>
        <taxon>Chryseobacterium group</taxon>
        <taxon>Epilithonimonas</taxon>
    </lineage>
</organism>
<comment type="caution">
    <text evidence="1">The sequence shown here is derived from an EMBL/GenBank/DDBJ whole genome shotgun (WGS) entry which is preliminary data.</text>
</comment>